<dbReference type="OrthoDB" id="3529700at2"/>
<comment type="caution">
    <text evidence="1">The sequence shown here is derived from an EMBL/GenBank/DDBJ whole genome shotgun (WGS) entry which is preliminary data.</text>
</comment>
<accession>A0A5N8W4U2</accession>
<dbReference type="AlphaFoldDB" id="A0A5N8W4U2"/>
<gene>
    <name evidence="1" type="ORF">FNH04_22130</name>
</gene>
<proteinExistence type="predicted"/>
<keyword evidence="2" id="KW-1185">Reference proteome</keyword>
<organism evidence="1 2">
    <name type="scientific">Streptomyces phyllanthi</name>
    <dbReference type="NCBI Taxonomy" id="1803180"/>
    <lineage>
        <taxon>Bacteria</taxon>
        <taxon>Bacillati</taxon>
        <taxon>Actinomycetota</taxon>
        <taxon>Actinomycetes</taxon>
        <taxon>Kitasatosporales</taxon>
        <taxon>Streptomycetaceae</taxon>
        <taxon>Streptomyces</taxon>
    </lineage>
</organism>
<reference evidence="1 2" key="1">
    <citation type="submission" date="2019-07" db="EMBL/GenBank/DDBJ databases">
        <title>New species of Amycolatopsis and Streptomyces.</title>
        <authorList>
            <person name="Duangmal K."/>
            <person name="Teo W.F.A."/>
            <person name="Lipun K."/>
        </authorList>
    </citation>
    <scope>NUCLEOTIDE SEQUENCE [LARGE SCALE GENOMIC DNA]</scope>
    <source>
        <strain evidence="1 2">TISTR 2346</strain>
    </source>
</reference>
<dbReference type="RefSeq" id="WP_152786885.1">
    <property type="nucleotide sequence ID" value="NZ_BAABEQ010000050.1"/>
</dbReference>
<evidence type="ECO:0000313" key="1">
    <source>
        <dbReference type="EMBL" id="MPY42503.1"/>
    </source>
</evidence>
<name>A0A5N8W4U2_9ACTN</name>
<sequence length="141" mass="15645">MEVSLSRMRASEPLSSMWRGYSSLAAQATNEAIELGVMPPWKGCMRLAFLVSEYGSYPGSDVQVVLHPDQVAANALRLIEKPYEEIVEAVEGWSCRPISEIAELRRAKNIIHALAAIAPHVLDSELGKEIARWVDVCERLP</sequence>
<protein>
    <submittedName>
        <fullName evidence="1">Uncharacterized protein</fullName>
    </submittedName>
</protein>
<evidence type="ECO:0000313" key="2">
    <source>
        <dbReference type="Proteomes" id="UP000326979"/>
    </source>
</evidence>
<dbReference type="Proteomes" id="UP000326979">
    <property type="component" value="Unassembled WGS sequence"/>
</dbReference>
<dbReference type="EMBL" id="VJZE01000157">
    <property type="protein sequence ID" value="MPY42503.1"/>
    <property type="molecule type" value="Genomic_DNA"/>
</dbReference>